<feature type="compositionally biased region" description="Polar residues" evidence="4">
    <location>
        <begin position="327"/>
        <end position="340"/>
    </location>
</feature>
<sequence length="351" mass="39411">MNIATLFAIFCYAHLASGETHSLKYFYTATSGIPKFPEFVTVLLVDGQPASYYDSIVRRETPRQDWMKNAVDPDYWNRNTQNSIGAEQSFKANIGTAKQRFNQTGGIHTFQYMYGCEWDDDTQQKNGFRQYGYDGEDFIAYDMETFRWIAPVAEAEITQRKWNNIQGELAQRKHYITQECIEWLQKYVAYGKTSFQNKVARPVGSLLQKDSSSGVVCHATGFYPEGVMITWKKDGKEMQDDVDVGETLPNEDGTFQKRAVLNVSPEERKKGQYSCEVTHKSGGPIVLNWKEANNLPIIIAVCVVVAAILVVGIVAVVIKKKKGYTKAPQSDASSDNSGAQEGSGVKIPEAW</sequence>
<comment type="similarity">
    <text evidence="3">Belongs to the MHC class I family.</text>
</comment>
<protein>
    <recommendedName>
        <fullName evidence="7">Ig-like domain-containing protein</fullName>
    </recommendedName>
</protein>
<dbReference type="AlphaFoldDB" id="A0ABD1IZ21"/>
<dbReference type="Pfam" id="PF07654">
    <property type="entry name" value="C1-set"/>
    <property type="match status" value="1"/>
</dbReference>
<dbReference type="InterPro" id="IPR003597">
    <property type="entry name" value="Ig_C1-set"/>
</dbReference>
<dbReference type="PROSITE" id="PS00290">
    <property type="entry name" value="IG_MHC"/>
    <property type="match status" value="1"/>
</dbReference>
<dbReference type="PRINTS" id="PR01638">
    <property type="entry name" value="MHCCLASSI"/>
</dbReference>
<accession>A0ABD1IZ21</accession>
<evidence type="ECO:0000256" key="6">
    <source>
        <dbReference type="SAM" id="SignalP"/>
    </source>
</evidence>
<dbReference type="PANTHER" id="PTHR16675:SF237">
    <property type="entry name" value="MHC CLASS I ANTIGEN TRANSCRIPT VARIANT 1-RELATED"/>
    <property type="match status" value="1"/>
</dbReference>
<dbReference type="Gene3D" id="3.30.500.10">
    <property type="entry name" value="MHC class I-like antigen recognition-like"/>
    <property type="match status" value="1"/>
</dbReference>
<dbReference type="FunFam" id="3.30.500.10:FF:000001">
    <property type="entry name" value="H-2 class I histocompatibility antigen, alpha chain"/>
    <property type="match status" value="1"/>
</dbReference>
<evidence type="ECO:0000256" key="2">
    <source>
        <dbReference type="ARBA" id="ARBA00023319"/>
    </source>
</evidence>
<keyword evidence="5" id="KW-0472">Membrane</keyword>
<evidence type="ECO:0000256" key="3">
    <source>
        <dbReference type="RuleBase" id="RU004439"/>
    </source>
</evidence>
<dbReference type="PROSITE" id="PS50835">
    <property type="entry name" value="IG_LIKE"/>
    <property type="match status" value="1"/>
</dbReference>
<dbReference type="Gene3D" id="2.60.40.10">
    <property type="entry name" value="Immunoglobulins"/>
    <property type="match status" value="1"/>
</dbReference>
<feature type="region of interest" description="Disordered" evidence="4">
    <location>
        <begin position="325"/>
        <end position="351"/>
    </location>
</feature>
<keyword evidence="1" id="KW-0325">Glycoprotein</keyword>
<dbReference type="PANTHER" id="PTHR16675">
    <property type="entry name" value="MHC CLASS I-RELATED"/>
    <property type="match status" value="1"/>
</dbReference>
<feature type="domain" description="Ig-like" evidence="7">
    <location>
        <begin position="215"/>
        <end position="283"/>
    </location>
</feature>
<evidence type="ECO:0000259" key="7">
    <source>
        <dbReference type="PROSITE" id="PS50835"/>
    </source>
</evidence>
<keyword evidence="2" id="KW-0393">Immunoglobulin domain</keyword>
<feature type="signal peptide" evidence="6">
    <location>
        <begin position="1"/>
        <end position="18"/>
    </location>
</feature>
<keyword evidence="5" id="KW-0812">Transmembrane</keyword>
<dbReference type="InterPro" id="IPR003006">
    <property type="entry name" value="Ig/MHC_CS"/>
</dbReference>
<dbReference type="InterPro" id="IPR050208">
    <property type="entry name" value="MHC_class-I_related"/>
</dbReference>
<keyword evidence="9" id="KW-1185">Reference proteome</keyword>
<dbReference type="SUPFAM" id="SSF48726">
    <property type="entry name" value="Immunoglobulin"/>
    <property type="match status" value="1"/>
</dbReference>
<reference evidence="8 9" key="1">
    <citation type="submission" date="2024-09" db="EMBL/GenBank/DDBJ databases">
        <title>A chromosome-level genome assembly of Gray's grenadier anchovy, Coilia grayii.</title>
        <authorList>
            <person name="Fu Z."/>
        </authorList>
    </citation>
    <scope>NUCLEOTIDE SEQUENCE [LARGE SCALE GENOMIC DNA]</scope>
    <source>
        <strain evidence="8">G4</strain>
        <tissue evidence="8">Muscle</tissue>
    </source>
</reference>
<feature type="transmembrane region" description="Helical" evidence="5">
    <location>
        <begin position="295"/>
        <end position="318"/>
    </location>
</feature>
<evidence type="ECO:0000313" key="9">
    <source>
        <dbReference type="Proteomes" id="UP001591681"/>
    </source>
</evidence>
<feature type="chain" id="PRO_5044815039" description="Ig-like domain-containing protein" evidence="6">
    <location>
        <begin position="19"/>
        <end position="351"/>
    </location>
</feature>
<organism evidence="8 9">
    <name type="scientific">Coilia grayii</name>
    <name type="common">Gray's grenadier anchovy</name>
    <dbReference type="NCBI Taxonomy" id="363190"/>
    <lineage>
        <taxon>Eukaryota</taxon>
        <taxon>Metazoa</taxon>
        <taxon>Chordata</taxon>
        <taxon>Craniata</taxon>
        <taxon>Vertebrata</taxon>
        <taxon>Euteleostomi</taxon>
        <taxon>Actinopterygii</taxon>
        <taxon>Neopterygii</taxon>
        <taxon>Teleostei</taxon>
        <taxon>Clupei</taxon>
        <taxon>Clupeiformes</taxon>
        <taxon>Clupeoidei</taxon>
        <taxon>Engraulidae</taxon>
        <taxon>Coilinae</taxon>
        <taxon>Coilia</taxon>
    </lineage>
</organism>
<keyword evidence="6" id="KW-0732">Signal</keyword>
<keyword evidence="5" id="KW-1133">Transmembrane helix</keyword>
<comment type="caution">
    <text evidence="8">The sequence shown here is derived from an EMBL/GenBank/DDBJ whole genome shotgun (WGS) entry which is preliminary data.</text>
</comment>
<dbReference type="InterPro" id="IPR001039">
    <property type="entry name" value="MHC_I_a_a1/a2"/>
</dbReference>
<dbReference type="SUPFAM" id="SSF54452">
    <property type="entry name" value="MHC antigen-recognition domain"/>
    <property type="match status" value="1"/>
</dbReference>
<dbReference type="InterPro" id="IPR011162">
    <property type="entry name" value="MHC_I/II-like_Ag-recog"/>
</dbReference>
<evidence type="ECO:0000256" key="1">
    <source>
        <dbReference type="ARBA" id="ARBA00023180"/>
    </source>
</evidence>
<dbReference type="InterPro" id="IPR013783">
    <property type="entry name" value="Ig-like_fold"/>
</dbReference>
<dbReference type="Proteomes" id="UP001591681">
    <property type="component" value="Unassembled WGS sequence"/>
</dbReference>
<dbReference type="InterPro" id="IPR011161">
    <property type="entry name" value="MHC_I-like_Ag-recog"/>
</dbReference>
<dbReference type="InterPro" id="IPR037055">
    <property type="entry name" value="MHC_I-like_Ag-recog_sf"/>
</dbReference>
<dbReference type="EMBL" id="JBHFQA010000021">
    <property type="protein sequence ID" value="KAL2080173.1"/>
    <property type="molecule type" value="Genomic_DNA"/>
</dbReference>
<dbReference type="SMART" id="SM00407">
    <property type="entry name" value="IGc1"/>
    <property type="match status" value="1"/>
</dbReference>
<dbReference type="Pfam" id="PF00129">
    <property type="entry name" value="MHC_I"/>
    <property type="match status" value="1"/>
</dbReference>
<evidence type="ECO:0000256" key="4">
    <source>
        <dbReference type="SAM" id="MobiDB-lite"/>
    </source>
</evidence>
<proteinExistence type="inferred from homology"/>
<dbReference type="InterPro" id="IPR007110">
    <property type="entry name" value="Ig-like_dom"/>
</dbReference>
<name>A0ABD1IZ21_9TELE</name>
<dbReference type="InterPro" id="IPR036179">
    <property type="entry name" value="Ig-like_dom_sf"/>
</dbReference>
<evidence type="ECO:0000313" key="8">
    <source>
        <dbReference type="EMBL" id="KAL2080173.1"/>
    </source>
</evidence>
<evidence type="ECO:0000256" key="5">
    <source>
        <dbReference type="SAM" id="Phobius"/>
    </source>
</evidence>
<gene>
    <name evidence="8" type="ORF">ACEWY4_023966</name>
</gene>